<dbReference type="OrthoDB" id="9970095at2759"/>
<dbReference type="InterPro" id="IPR014980">
    <property type="entry name" value="DOPA_dioxygen"/>
</dbReference>
<proteinExistence type="predicted"/>
<dbReference type="InterPro" id="IPR023389">
    <property type="entry name" value="DOPA-like_sf"/>
</dbReference>
<evidence type="ECO:0000313" key="1">
    <source>
        <dbReference type="EMBL" id="TFL01123.1"/>
    </source>
</evidence>
<dbReference type="Gene3D" id="3.30.70.1240">
    <property type="entry name" value="DOPA-like domains"/>
    <property type="match status" value="1"/>
</dbReference>
<dbReference type="Pfam" id="PF08883">
    <property type="entry name" value="DOPA_dioxygen"/>
    <property type="match status" value="1"/>
</dbReference>
<evidence type="ECO:0000313" key="2">
    <source>
        <dbReference type="Proteomes" id="UP000305067"/>
    </source>
</evidence>
<dbReference type="Proteomes" id="UP000305067">
    <property type="component" value="Unassembled WGS sequence"/>
</dbReference>
<gene>
    <name evidence="1" type="ORF">BDV98DRAFT_507963</name>
</gene>
<dbReference type="PANTHER" id="PTHR36423:SF2">
    <property type="entry name" value="AFR070WP"/>
    <property type="match status" value="1"/>
</dbReference>
<protein>
    <submittedName>
        <fullName evidence="1">DOPA-like domain-containing protein</fullName>
    </submittedName>
</protein>
<name>A0A5C3QGB2_9AGAR</name>
<keyword evidence="2" id="KW-1185">Reference proteome</keyword>
<organism evidence="1 2">
    <name type="scientific">Pterulicium gracile</name>
    <dbReference type="NCBI Taxonomy" id="1884261"/>
    <lineage>
        <taxon>Eukaryota</taxon>
        <taxon>Fungi</taxon>
        <taxon>Dikarya</taxon>
        <taxon>Basidiomycota</taxon>
        <taxon>Agaricomycotina</taxon>
        <taxon>Agaricomycetes</taxon>
        <taxon>Agaricomycetidae</taxon>
        <taxon>Agaricales</taxon>
        <taxon>Pleurotineae</taxon>
        <taxon>Pterulaceae</taxon>
        <taxon>Pterulicium</taxon>
    </lineage>
</organism>
<dbReference type="PANTHER" id="PTHR36423">
    <property type="entry name" value="AFR070WP"/>
    <property type="match status" value="1"/>
</dbReference>
<accession>A0A5C3QGB2</accession>
<sequence length="190" mass="21242">MSSVSDTSSVPETDLKTVVDGEVKEWHFHIYFHQNNTSEKLAAETLRDAVLRLRKQGAFIAVPLFRVNYGPMGPHPVGSYEIWTPAESFNSVFSYLCMNRGALSVLVHPLTRHESLLSSDHEVRNAWLGAPFPLDLSVLPVESKRTPLQYPTLEVGYSSRAPGFTLKERRKLGAHVENILKDDDQAAKAP</sequence>
<reference evidence="1 2" key="1">
    <citation type="journal article" date="2019" name="Nat. Ecol. Evol.">
        <title>Megaphylogeny resolves global patterns of mushroom evolution.</title>
        <authorList>
            <person name="Varga T."/>
            <person name="Krizsan K."/>
            <person name="Foldi C."/>
            <person name="Dima B."/>
            <person name="Sanchez-Garcia M."/>
            <person name="Sanchez-Ramirez S."/>
            <person name="Szollosi G.J."/>
            <person name="Szarkandi J.G."/>
            <person name="Papp V."/>
            <person name="Albert L."/>
            <person name="Andreopoulos W."/>
            <person name="Angelini C."/>
            <person name="Antonin V."/>
            <person name="Barry K.W."/>
            <person name="Bougher N.L."/>
            <person name="Buchanan P."/>
            <person name="Buyck B."/>
            <person name="Bense V."/>
            <person name="Catcheside P."/>
            <person name="Chovatia M."/>
            <person name="Cooper J."/>
            <person name="Damon W."/>
            <person name="Desjardin D."/>
            <person name="Finy P."/>
            <person name="Geml J."/>
            <person name="Haridas S."/>
            <person name="Hughes K."/>
            <person name="Justo A."/>
            <person name="Karasinski D."/>
            <person name="Kautmanova I."/>
            <person name="Kiss B."/>
            <person name="Kocsube S."/>
            <person name="Kotiranta H."/>
            <person name="LaButti K.M."/>
            <person name="Lechner B.E."/>
            <person name="Liimatainen K."/>
            <person name="Lipzen A."/>
            <person name="Lukacs Z."/>
            <person name="Mihaltcheva S."/>
            <person name="Morgado L.N."/>
            <person name="Niskanen T."/>
            <person name="Noordeloos M.E."/>
            <person name="Ohm R.A."/>
            <person name="Ortiz-Santana B."/>
            <person name="Ovrebo C."/>
            <person name="Racz N."/>
            <person name="Riley R."/>
            <person name="Savchenko A."/>
            <person name="Shiryaev A."/>
            <person name="Soop K."/>
            <person name="Spirin V."/>
            <person name="Szebenyi C."/>
            <person name="Tomsovsky M."/>
            <person name="Tulloss R.E."/>
            <person name="Uehling J."/>
            <person name="Grigoriev I.V."/>
            <person name="Vagvolgyi C."/>
            <person name="Papp T."/>
            <person name="Martin F.M."/>
            <person name="Miettinen O."/>
            <person name="Hibbett D.S."/>
            <person name="Nagy L.G."/>
        </authorList>
    </citation>
    <scope>NUCLEOTIDE SEQUENCE [LARGE SCALE GENOMIC DNA]</scope>
    <source>
        <strain evidence="1 2">CBS 309.79</strain>
    </source>
</reference>
<dbReference type="SUPFAM" id="SSF143410">
    <property type="entry name" value="DOPA-like"/>
    <property type="match status" value="1"/>
</dbReference>
<dbReference type="AlphaFoldDB" id="A0A5C3QGB2"/>
<dbReference type="EMBL" id="ML178826">
    <property type="protein sequence ID" value="TFL01123.1"/>
    <property type="molecule type" value="Genomic_DNA"/>
</dbReference>